<accession>A0A7W6RG09</accession>
<organism evidence="7 8">
    <name type="scientific">Roseospira visakhapatnamensis</name>
    <dbReference type="NCBI Taxonomy" id="390880"/>
    <lineage>
        <taxon>Bacteria</taxon>
        <taxon>Pseudomonadati</taxon>
        <taxon>Pseudomonadota</taxon>
        <taxon>Alphaproteobacteria</taxon>
        <taxon>Rhodospirillales</taxon>
        <taxon>Rhodospirillaceae</taxon>
        <taxon>Roseospira</taxon>
    </lineage>
</organism>
<dbReference type="PROSITE" id="PS51077">
    <property type="entry name" value="HTH_ICLR"/>
    <property type="match status" value="1"/>
</dbReference>
<keyword evidence="8" id="KW-1185">Reference proteome</keyword>
<feature type="domain" description="IclR-ED" evidence="6">
    <location>
        <begin position="93"/>
        <end position="276"/>
    </location>
</feature>
<evidence type="ECO:0000256" key="4">
    <source>
        <dbReference type="SAM" id="MobiDB-lite"/>
    </source>
</evidence>
<dbReference type="EMBL" id="JACIGK010000025">
    <property type="protein sequence ID" value="MBB4267344.1"/>
    <property type="molecule type" value="Genomic_DNA"/>
</dbReference>
<dbReference type="Gene3D" id="1.10.10.10">
    <property type="entry name" value="Winged helix-like DNA-binding domain superfamily/Winged helix DNA-binding domain"/>
    <property type="match status" value="1"/>
</dbReference>
<evidence type="ECO:0000259" key="6">
    <source>
        <dbReference type="PROSITE" id="PS51078"/>
    </source>
</evidence>
<feature type="compositionally biased region" description="Basic and acidic residues" evidence="4">
    <location>
        <begin position="17"/>
        <end position="27"/>
    </location>
</feature>
<evidence type="ECO:0000256" key="1">
    <source>
        <dbReference type="ARBA" id="ARBA00023015"/>
    </source>
</evidence>
<dbReference type="GO" id="GO:0003700">
    <property type="term" value="F:DNA-binding transcription factor activity"/>
    <property type="evidence" value="ECO:0007669"/>
    <property type="project" value="TreeGrafter"/>
</dbReference>
<gene>
    <name evidence="7" type="ORF">GGD89_002985</name>
</gene>
<evidence type="ECO:0000313" key="7">
    <source>
        <dbReference type="EMBL" id="MBB4267344.1"/>
    </source>
</evidence>
<dbReference type="SUPFAM" id="SSF55781">
    <property type="entry name" value="GAF domain-like"/>
    <property type="match status" value="1"/>
</dbReference>
<dbReference type="Pfam" id="PF01614">
    <property type="entry name" value="IclR_C"/>
    <property type="match status" value="1"/>
</dbReference>
<dbReference type="Pfam" id="PF09339">
    <property type="entry name" value="HTH_IclR"/>
    <property type="match status" value="1"/>
</dbReference>
<dbReference type="Gene3D" id="3.30.450.40">
    <property type="match status" value="1"/>
</dbReference>
<evidence type="ECO:0000256" key="3">
    <source>
        <dbReference type="ARBA" id="ARBA00023163"/>
    </source>
</evidence>
<dbReference type="GO" id="GO:0045892">
    <property type="term" value="P:negative regulation of DNA-templated transcription"/>
    <property type="evidence" value="ECO:0007669"/>
    <property type="project" value="TreeGrafter"/>
</dbReference>
<evidence type="ECO:0000256" key="2">
    <source>
        <dbReference type="ARBA" id="ARBA00023125"/>
    </source>
</evidence>
<proteinExistence type="predicted"/>
<reference evidence="7 8" key="1">
    <citation type="submission" date="2020-08" db="EMBL/GenBank/DDBJ databases">
        <title>Genome sequencing of Purple Non-Sulfur Bacteria from various extreme environments.</title>
        <authorList>
            <person name="Mayer M."/>
        </authorList>
    </citation>
    <scope>NUCLEOTIDE SEQUENCE [LARGE SCALE GENOMIC DNA]</scope>
    <source>
        <strain evidence="7 8">JA131</strain>
    </source>
</reference>
<dbReference type="FunFam" id="1.10.10.10:FF:000056">
    <property type="entry name" value="IclR family transcriptional regulator"/>
    <property type="match status" value="1"/>
</dbReference>
<dbReference type="AlphaFoldDB" id="A0A7W6RG09"/>
<dbReference type="InterPro" id="IPR029016">
    <property type="entry name" value="GAF-like_dom_sf"/>
</dbReference>
<dbReference type="Proteomes" id="UP000554286">
    <property type="component" value="Unassembled WGS sequence"/>
</dbReference>
<evidence type="ECO:0000313" key="8">
    <source>
        <dbReference type="Proteomes" id="UP000554286"/>
    </source>
</evidence>
<dbReference type="PROSITE" id="PS51078">
    <property type="entry name" value="ICLR_ED"/>
    <property type="match status" value="1"/>
</dbReference>
<keyword evidence="3" id="KW-0804">Transcription</keyword>
<feature type="domain" description="HTH iclR-type" evidence="5">
    <location>
        <begin position="30"/>
        <end position="92"/>
    </location>
</feature>
<dbReference type="SUPFAM" id="SSF46785">
    <property type="entry name" value="Winged helix' DNA-binding domain"/>
    <property type="match status" value="1"/>
</dbReference>
<dbReference type="GO" id="GO:0003677">
    <property type="term" value="F:DNA binding"/>
    <property type="evidence" value="ECO:0007669"/>
    <property type="project" value="UniProtKB-KW"/>
</dbReference>
<feature type="region of interest" description="Disordered" evidence="4">
    <location>
        <begin position="277"/>
        <end position="297"/>
    </location>
</feature>
<protein>
    <submittedName>
        <fullName evidence="7">IclR family acetate operon transcriptional repressor</fullName>
    </submittedName>
</protein>
<dbReference type="RefSeq" id="WP_184046651.1">
    <property type="nucleotide sequence ID" value="NZ_JACIGK010000025.1"/>
</dbReference>
<feature type="region of interest" description="Disordered" evidence="4">
    <location>
        <begin position="1"/>
        <end position="29"/>
    </location>
</feature>
<keyword evidence="1" id="KW-0805">Transcription regulation</keyword>
<dbReference type="PANTHER" id="PTHR30136:SF24">
    <property type="entry name" value="HTH-TYPE TRANSCRIPTIONAL REPRESSOR ALLR"/>
    <property type="match status" value="1"/>
</dbReference>
<dbReference type="InterPro" id="IPR050707">
    <property type="entry name" value="HTH_MetabolicPath_Reg"/>
</dbReference>
<evidence type="ECO:0000259" key="5">
    <source>
        <dbReference type="PROSITE" id="PS51077"/>
    </source>
</evidence>
<dbReference type="SMART" id="SM00346">
    <property type="entry name" value="HTH_ICLR"/>
    <property type="match status" value="1"/>
</dbReference>
<dbReference type="InterPro" id="IPR005471">
    <property type="entry name" value="Tscrpt_reg_IclR_N"/>
</dbReference>
<sequence>MAARKTRTVARGAAVARPEERPEERRAGGVQSVRRAMAILTALSAAEDGLTLTEVAQAVGLAPSTAHRLLTTLQDERFARVDPGTGLWSVGVGAFSVGNGFLRGRDLVALARPDMRQLMYDSGETVNLAVAEEGEAVYLSQVECREMMRAFARPGSRVPLHCTGVGKALLAALDPGEAERLIAAHPPAPVTGRTLVSSAQLRSDLAATRARGFAIDDQEQAVGLRCVAAVIRDQHGEPLAAMSLSGPMARITDARLEALGTMVIRAADALTARLGGVSDRAPASPAADRSRTRVRPV</sequence>
<dbReference type="InterPro" id="IPR036388">
    <property type="entry name" value="WH-like_DNA-bd_sf"/>
</dbReference>
<dbReference type="PANTHER" id="PTHR30136">
    <property type="entry name" value="HELIX-TURN-HELIX TRANSCRIPTIONAL REGULATOR, ICLR FAMILY"/>
    <property type="match status" value="1"/>
</dbReference>
<feature type="compositionally biased region" description="Low complexity" evidence="4">
    <location>
        <begin position="278"/>
        <end position="287"/>
    </location>
</feature>
<dbReference type="InterPro" id="IPR036390">
    <property type="entry name" value="WH_DNA-bd_sf"/>
</dbReference>
<dbReference type="InterPro" id="IPR014757">
    <property type="entry name" value="Tscrpt_reg_IclR_C"/>
</dbReference>
<keyword evidence="2" id="KW-0238">DNA-binding</keyword>
<comment type="caution">
    <text evidence="7">The sequence shown here is derived from an EMBL/GenBank/DDBJ whole genome shotgun (WGS) entry which is preliminary data.</text>
</comment>
<name>A0A7W6RG09_9PROT</name>